<dbReference type="CDD" id="cd04301">
    <property type="entry name" value="NAT_SF"/>
    <property type="match status" value="1"/>
</dbReference>
<dbReference type="EMBL" id="JBHUFW010000002">
    <property type="protein sequence ID" value="MFD1861307.1"/>
    <property type="molecule type" value="Genomic_DNA"/>
</dbReference>
<dbReference type="PROSITE" id="PS51186">
    <property type="entry name" value="GNAT"/>
    <property type="match status" value="1"/>
</dbReference>
<reference evidence="3" key="1">
    <citation type="journal article" date="2019" name="Int. J. Syst. Evol. Microbiol.">
        <title>The Global Catalogue of Microorganisms (GCM) 10K type strain sequencing project: providing services to taxonomists for standard genome sequencing and annotation.</title>
        <authorList>
            <consortium name="The Broad Institute Genomics Platform"/>
            <consortium name="The Broad Institute Genome Sequencing Center for Infectious Disease"/>
            <person name="Wu L."/>
            <person name="Ma J."/>
        </authorList>
    </citation>
    <scope>NUCLEOTIDE SEQUENCE [LARGE SCALE GENOMIC DNA]</scope>
    <source>
        <strain evidence="3">CGMCC 1.15475</strain>
    </source>
</reference>
<keyword evidence="3" id="KW-1185">Reference proteome</keyword>
<dbReference type="Pfam" id="PF13508">
    <property type="entry name" value="Acetyltransf_7"/>
    <property type="match status" value="1"/>
</dbReference>
<dbReference type="GO" id="GO:0016746">
    <property type="term" value="F:acyltransferase activity"/>
    <property type="evidence" value="ECO:0007669"/>
    <property type="project" value="UniProtKB-KW"/>
</dbReference>
<feature type="domain" description="N-acetyltransferase" evidence="1">
    <location>
        <begin position="7"/>
        <end position="134"/>
    </location>
</feature>
<proteinExistence type="predicted"/>
<evidence type="ECO:0000313" key="2">
    <source>
        <dbReference type="EMBL" id="MFD1861307.1"/>
    </source>
</evidence>
<gene>
    <name evidence="2" type="ORF">ACFSDB_00130</name>
</gene>
<dbReference type="InterPro" id="IPR016181">
    <property type="entry name" value="Acyl_CoA_acyltransferase"/>
</dbReference>
<sequence>MTTNETLAIRPYRETDFPDINRLNAAEGWTNLVEKQEDTKAAWSHSNLAFVAELDGKIAGCLRGLTDGAVTLYIAELLIDKELRGKGIGKELLAHAHALYPNTRIEMLASSTSRTYYESQGYRPFYGFRKTFSE</sequence>
<comment type="caution">
    <text evidence="2">The sequence shown here is derived from an EMBL/GenBank/DDBJ whole genome shotgun (WGS) entry which is preliminary data.</text>
</comment>
<dbReference type="Gene3D" id="3.40.630.30">
    <property type="match status" value="1"/>
</dbReference>
<protein>
    <submittedName>
        <fullName evidence="2">GNAT family N-acetyltransferase</fullName>
        <ecNumber evidence="2">2.3.-.-</ecNumber>
    </submittedName>
</protein>
<evidence type="ECO:0000259" key="1">
    <source>
        <dbReference type="PROSITE" id="PS51186"/>
    </source>
</evidence>
<accession>A0ABW4QCM1</accession>
<dbReference type="Proteomes" id="UP001597273">
    <property type="component" value="Unassembled WGS sequence"/>
</dbReference>
<keyword evidence="2" id="KW-0012">Acyltransferase</keyword>
<dbReference type="RefSeq" id="WP_204891663.1">
    <property type="nucleotide sequence ID" value="NZ_JBHUFW010000002.1"/>
</dbReference>
<evidence type="ECO:0000313" key="3">
    <source>
        <dbReference type="Proteomes" id="UP001597273"/>
    </source>
</evidence>
<organism evidence="2 3">
    <name type="scientific">Planococcus chinensis</name>
    <dbReference type="NCBI Taxonomy" id="272917"/>
    <lineage>
        <taxon>Bacteria</taxon>
        <taxon>Bacillati</taxon>
        <taxon>Bacillota</taxon>
        <taxon>Bacilli</taxon>
        <taxon>Bacillales</taxon>
        <taxon>Caryophanaceae</taxon>
        <taxon>Planococcus</taxon>
    </lineage>
</organism>
<name>A0ABW4QCM1_9BACL</name>
<dbReference type="EC" id="2.3.-.-" evidence="2"/>
<dbReference type="InterPro" id="IPR000182">
    <property type="entry name" value="GNAT_dom"/>
</dbReference>
<keyword evidence="2" id="KW-0808">Transferase</keyword>
<dbReference type="SUPFAM" id="SSF55729">
    <property type="entry name" value="Acyl-CoA N-acyltransferases (Nat)"/>
    <property type="match status" value="1"/>
</dbReference>